<feature type="domain" description="MYND-type" evidence="5">
    <location>
        <begin position="92"/>
        <end position="115"/>
    </location>
</feature>
<evidence type="ECO:0000256" key="1">
    <source>
        <dbReference type="ARBA" id="ARBA00022723"/>
    </source>
</evidence>
<dbReference type="InterPro" id="IPR057053">
    <property type="entry name" value="MYND_ZMYND11_ZMYD8"/>
</dbReference>
<keyword evidence="3" id="KW-0862">Zinc</keyword>
<dbReference type="PANTHER" id="PTHR46379">
    <property type="entry name" value="ZINC FINGER MYND DOMAIN-CONTAINING"/>
    <property type="match status" value="1"/>
</dbReference>
<dbReference type="Proteomes" id="UP000054047">
    <property type="component" value="Unassembled WGS sequence"/>
</dbReference>
<dbReference type="SUPFAM" id="SSF144232">
    <property type="entry name" value="HIT/MYND zinc finger-like"/>
    <property type="match status" value="1"/>
</dbReference>
<dbReference type="OrthoDB" id="6272564at2759"/>
<dbReference type="Gene3D" id="6.10.140.2220">
    <property type="match status" value="1"/>
</dbReference>
<dbReference type="EMBL" id="KN771591">
    <property type="protein sequence ID" value="KIH45680.1"/>
    <property type="molecule type" value="Genomic_DNA"/>
</dbReference>
<dbReference type="PANTHER" id="PTHR46379:SF1">
    <property type="entry name" value="ZINC FINGER MYND DOMAIN-CONTAINING PROTEIN 11"/>
    <property type="match status" value="1"/>
</dbReference>
<dbReference type="InterPro" id="IPR002893">
    <property type="entry name" value="Znf_MYND"/>
</dbReference>
<gene>
    <name evidence="6" type="ORF">ANCDUO_24276</name>
</gene>
<dbReference type="GO" id="GO:0008270">
    <property type="term" value="F:zinc ion binding"/>
    <property type="evidence" value="ECO:0007669"/>
    <property type="project" value="UniProtKB-KW"/>
</dbReference>
<keyword evidence="2 4" id="KW-0863">Zinc-finger</keyword>
<proteinExistence type="predicted"/>
<dbReference type="GO" id="GO:0003714">
    <property type="term" value="F:transcription corepressor activity"/>
    <property type="evidence" value="ECO:0007669"/>
    <property type="project" value="InterPro"/>
</dbReference>
<dbReference type="PROSITE" id="PS50865">
    <property type="entry name" value="ZF_MYND_2"/>
    <property type="match status" value="1"/>
</dbReference>
<dbReference type="InterPro" id="IPR047269">
    <property type="entry name" value="ZMY11"/>
</dbReference>
<reference evidence="6 7" key="1">
    <citation type="submission" date="2013-12" db="EMBL/GenBank/DDBJ databases">
        <title>Draft genome of the parsitic nematode Ancylostoma duodenale.</title>
        <authorList>
            <person name="Mitreva M."/>
        </authorList>
    </citation>
    <scope>NUCLEOTIDE SEQUENCE [LARGE SCALE GENOMIC DNA]</scope>
    <source>
        <strain evidence="6 7">Zhejiang</strain>
    </source>
</reference>
<evidence type="ECO:0000256" key="2">
    <source>
        <dbReference type="ARBA" id="ARBA00022771"/>
    </source>
</evidence>
<accession>A0A0C2FAS3</accession>
<keyword evidence="1" id="KW-0479">Metal-binding</keyword>
<organism evidence="6 7">
    <name type="scientific">Ancylostoma duodenale</name>
    <dbReference type="NCBI Taxonomy" id="51022"/>
    <lineage>
        <taxon>Eukaryota</taxon>
        <taxon>Metazoa</taxon>
        <taxon>Ecdysozoa</taxon>
        <taxon>Nematoda</taxon>
        <taxon>Chromadorea</taxon>
        <taxon>Rhabditida</taxon>
        <taxon>Rhabditina</taxon>
        <taxon>Rhabditomorpha</taxon>
        <taxon>Strongyloidea</taxon>
        <taxon>Ancylostomatidae</taxon>
        <taxon>Ancylostomatinae</taxon>
        <taxon>Ancylostoma</taxon>
    </lineage>
</organism>
<keyword evidence="7" id="KW-1185">Reference proteome</keyword>
<evidence type="ECO:0000256" key="3">
    <source>
        <dbReference type="ARBA" id="ARBA00022833"/>
    </source>
</evidence>
<dbReference type="AlphaFoldDB" id="A0A0C2FAS3"/>
<evidence type="ECO:0000313" key="7">
    <source>
        <dbReference type="Proteomes" id="UP000054047"/>
    </source>
</evidence>
<sequence length="136" mass="16188">MMQDPNMPNHHSDMMVEHRHIDGELVDDAKVSHEPHHLVGEVHHAEQEVDNWVLDERMKRMIMDLQRHWLTDYQQSREKLLVEMTEKAIYHCCWNTAYCSVECQQGHWATHKKFCRRKKGQQQGQSSQNSGQNTQQ</sequence>
<protein>
    <submittedName>
        <fullName evidence="6">MYND finger</fullName>
    </submittedName>
</protein>
<evidence type="ECO:0000259" key="5">
    <source>
        <dbReference type="PROSITE" id="PS50865"/>
    </source>
</evidence>
<dbReference type="GO" id="GO:0034243">
    <property type="term" value="P:regulation of transcription elongation by RNA polymerase II"/>
    <property type="evidence" value="ECO:0007669"/>
    <property type="project" value="InterPro"/>
</dbReference>
<name>A0A0C2FAS3_9BILA</name>
<dbReference type="GO" id="GO:0005634">
    <property type="term" value="C:nucleus"/>
    <property type="evidence" value="ECO:0007669"/>
    <property type="project" value="TreeGrafter"/>
</dbReference>
<dbReference type="GO" id="GO:0009966">
    <property type="term" value="P:regulation of signal transduction"/>
    <property type="evidence" value="ECO:0007669"/>
    <property type="project" value="TreeGrafter"/>
</dbReference>
<evidence type="ECO:0000256" key="4">
    <source>
        <dbReference type="PROSITE-ProRule" id="PRU00134"/>
    </source>
</evidence>
<dbReference type="Pfam" id="PF24324">
    <property type="entry name" value="MYND_ZMYND11_ZMYD8"/>
    <property type="match status" value="1"/>
</dbReference>
<evidence type="ECO:0000313" key="6">
    <source>
        <dbReference type="EMBL" id="KIH45680.1"/>
    </source>
</evidence>